<dbReference type="GO" id="GO:0000166">
    <property type="term" value="F:nucleotide binding"/>
    <property type="evidence" value="ECO:0007669"/>
    <property type="project" value="UniProtKB-KW"/>
</dbReference>
<evidence type="ECO:0000259" key="16">
    <source>
        <dbReference type="Pfam" id="PF00156"/>
    </source>
</evidence>
<dbReference type="NCBIfam" id="TIGR01203">
    <property type="entry name" value="HGPRTase"/>
    <property type="match status" value="1"/>
</dbReference>
<keyword evidence="8 15" id="KW-0808">Transferase</keyword>
<dbReference type="PANTHER" id="PTHR43340">
    <property type="entry name" value="HYPOXANTHINE-GUANINE PHOSPHORIBOSYLTRANSFERASE"/>
    <property type="match status" value="1"/>
</dbReference>
<dbReference type="GO" id="GO:0046100">
    <property type="term" value="P:hypoxanthine metabolic process"/>
    <property type="evidence" value="ECO:0007669"/>
    <property type="project" value="TreeGrafter"/>
</dbReference>
<dbReference type="UniPathway" id="UPA00591">
    <property type="reaction ID" value="UER00648"/>
</dbReference>
<evidence type="ECO:0000256" key="11">
    <source>
        <dbReference type="ARBA" id="ARBA00022741"/>
    </source>
</evidence>
<evidence type="ECO:0000256" key="1">
    <source>
        <dbReference type="ARBA" id="ARBA00001946"/>
    </source>
</evidence>
<dbReference type="GO" id="GO:0052657">
    <property type="term" value="F:guanine phosphoribosyltransferase activity"/>
    <property type="evidence" value="ECO:0007669"/>
    <property type="project" value="RHEA"/>
</dbReference>
<comment type="pathway">
    <text evidence="3 15">Purine metabolism; IMP biosynthesis via salvage pathway; IMP from hypoxanthine: step 1/1.</text>
</comment>
<dbReference type="EC" id="2.4.2.8" evidence="5 15"/>
<feature type="domain" description="Phosphoribosyltransferase" evidence="16">
    <location>
        <begin position="9"/>
        <end position="161"/>
    </location>
</feature>
<dbReference type="InterPro" id="IPR000836">
    <property type="entry name" value="PRTase_dom"/>
</dbReference>
<dbReference type="PATRIC" id="fig|394096.3.peg.510"/>
<evidence type="ECO:0000256" key="4">
    <source>
        <dbReference type="ARBA" id="ARBA00008391"/>
    </source>
</evidence>
<comment type="subcellular location">
    <subcellularLocation>
        <location evidence="2 15">Cytoplasm</location>
    </subcellularLocation>
</comment>
<evidence type="ECO:0000256" key="5">
    <source>
        <dbReference type="ARBA" id="ARBA00011895"/>
    </source>
</evidence>
<dbReference type="SUPFAM" id="SSF53271">
    <property type="entry name" value="PRTase-like"/>
    <property type="match status" value="1"/>
</dbReference>
<comment type="cofactor">
    <cofactor evidence="1 15">
        <name>Mg(2+)</name>
        <dbReference type="ChEBI" id="CHEBI:18420"/>
    </cofactor>
</comment>
<keyword evidence="11 15" id="KW-0547">Nucleotide-binding</keyword>
<dbReference type="InterPro" id="IPR029057">
    <property type="entry name" value="PRTase-like"/>
</dbReference>
<keyword evidence="18" id="KW-1185">Reference proteome</keyword>
<evidence type="ECO:0000256" key="6">
    <source>
        <dbReference type="ARBA" id="ARBA00022490"/>
    </source>
</evidence>
<dbReference type="RefSeq" id="WP_044181334.1">
    <property type="nucleotide sequence ID" value="NZ_JMCB01000001.1"/>
</dbReference>
<protein>
    <recommendedName>
        <fullName evidence="5 15">Hypoxanthine phosphoribosyltransferase</fullName>
        <ecNumber evidence="5 15">2.4.2.8</ecNumber>
    </recommendedName>
</protein>
<reference evidence="17 18" key="1">
    <citation type="submission" date="2014-04" db="EMBL/GenBank/DDBJ databases">
        <title>Genome assembly of Hyalangium minutum DSM 14724.</title>
        <authorList>
            <person name="Sharma G."/>
            <person name="Subramanian S."/>
        </authorList>
    </citation>
    <scope>NUCLEOTIDE SEQUENCE [LARGE SCALE GENOMIC DNA]</scope>
    <source>
        <strain evidence="17 18">DSM 14724</strain>
    </source>
</reference>
<keyword evidence="6 15" id="KW-0963">Cytoplasm</keyword>
<sequence length="177" mass="19702">MPFYEKEVGTLLDEKKVQARVRELGAEITRDYQGSDLTLVCVLKGSTFFAMDLARAIDLPLEMEFLGVSSYQGGTETTGEVRITTDVSKPMAGKHLLVIEDIIDTGLTMSFLLESLRARHPASLKVASLLEKPSRARTKIQIDYKGFVIDDVFVVGYGLDYGEKYRNLPFIGVMKGK</sequence>
<dbReference type="InterPro" id="IPR005904">
    <property type="entry name" value="Hxn_phspho_trans"/>
</dbReference>
<dbReference type="CDD" id="cd06223">
    <property type="entry name" value="PRTases_typeI"/>
    <property type="match status" value="1"/>
</dbReference>
<dbReference type="InterPro" id="IPR050408">
    <property type="entry name" value="HGPRT"/>
</dbReference>
<keyword evidence="9 15" id="KW-0479">Metal-binding</keyword>
<dbReference type="GO" id="GO:0006178">
    <property type="term" value="P:guanine salvage"/>
    <property type="evidence" value="ECO:0007669"/>
    <property type="project" value="TreeGrafter"/>
</dbReference>
<evidence type="ECO:0000256" key="3">
    <source>
        <dbReference type="ARBA" id="ARBA00004669"/>
    </source>
</evidence>
<dbReference type="PANTHER" id="PTHR43340:SF1">
    <property type="entry name" value="HYPOXANTHINE PHOSPHORIBOSYLTRANSFERASE"/>
    <property type="match status" value="1"/>
</dbReference>
<evidence type="ECO:0000256" key="7">
    <source>
        <dbReference type="ARBA" id="ARBA00022676"/>
    </source>
</evidence>
<evidence type="ECO:0000256" key="12">
    <source>
        <dbReference type="ARBA" id="ARBA00022842"/>
    </source>
</evidence>
<dbReference type="EMBL" id="JMCB01000001">
    <property type="protein sequence ID" value="KFE72253.1"/>
    <property type="molecule type" value="Genomic_DNA"/>
</dbReference>
<gene>
    <name evidence="17" type="ORF">DB31_0515</name>
</gene>
<comment type="catalytic activity">
    <reaction evidence="13">
        <text>GMP + diphosphate = guanine + 5-phospho-alpha-D-ribose 1-diphosphate</text>
        <dbReference type="Rhea" id="RHEA:25424"/>
        <dbReference type="ChEBI" id="CHEBI:16235"/>
        <dbReference type="ChEBI" id="CHEBI:33019"/>
        <dbReference type="ChEBI" id="CHEBI:58017"/>
        <dbReference type="ChEBI" id="CHEBI:58115"/>
        <dbReference type="EC" id="2.4.2.8"/>
    </reaction>
    <physiologicalReaction direction="right-to-left" evidence="13">
        <dbReference type="Rhea" id="RHEA:25426"/>
    </physiologicalReaction>
</comment>
<dbReference type="FunFam" id="3.40.50.2020:FF:000006">
    <property type="entry name" value="Hypoxanthine phosphoribosyltransferase"/>
    <property type="match status" value="1"/>
</dbReference>
<evidence type="ECO:0000256" key="13">
    <source>
        <dbReference type="ARBA" id="ARBA00048811"/>
    </source>
</evidence>
<evidence type="ECO:0000256" key="8">
    <source>
        <dbReference type="ARBA" id="ARBA00022679"/>
    </source>
</evidence>
<dbReference type="AlphaFoldDB" id="A0A085WX40"/>
<evidence type="ECO:0000256" key="10">
    <source>
        <dbReference type="ARBA" id="ARBA00022726"/>
    </source>
</evidence>
<dbReference type="OrthoDB" id="9802824at2"/>
<evidence type="ECO:0000256" key="14">
    <source>
        <dbReference type="ARBA" id="ARBA00049402"/>
    </source>
</evidence>
<comment type="catalytic activity">
    <reaction evidence="14">
        <text>IMP + diphosphate = hypoxanthine + 5-phospho-alpha-D-ribose 1-diphosphate</text>
        <dbReference type="Rhea" id="RHEA:17973"/>
        <dbReference type="ChEBI" id="CHEBI:17368"/>
        <dbReference type="ChEBI" id="CHEBI:33019"/>
        <dbReference type="ChEBI" id="CHEBI:58017"/>
        <dbReference type="ChEBI" id="CHEBI:58053"/>
        <dbReference type="EC" id="2.4.2.8"/>
    </reaction>
    <physiologicalReaction direction="right-to-left" evidence="14">
        <dbReference type="Rhea" id="RHEA:17975"/>
    </physiologicalReaction>
</comment>
<dbReference type="GO" id="GO:0000287">
    <property type="term" value="F:magnesium ion binding"/>
    <property type="evidence" value="ECO:0007669"/>
    <property type="project" value="TreeGrafter"/>
</dbReference>
<evidence type="ECO:0000313" key="18">
    <source>
        <dbReference type="Proteomes" id="UP000028725"/>
    </source>
</evidence>
<comment type="caution">
    <text evidence="17">The sequence shown here is derived from an EMBL/GenBank/DDBJ whole genome shotgun (WGS) entry which is preliminary data.</text>
</comment>
<name>A0A085WX40_9BACT</name>
<keyword evidence="12 15" id="KW-0460">Magnesium</keyword>
<evidence type="ECO:0000313" key="17">
    <source>
        <dbReference type="EMBL" id="KFE72253.1"/>
    </source>
</evidence>
<evidence type="ECO:0000256" key="9">
    <source>
        <dbReference type="ARBA" id="ARBA00022723"/>
    </source>
</evidence>
<organism evidence="17 18">
    <name type="scientific">Hyalangium minutum</name>
    <dbReference type="NCBI Taxonomy" id="394096"/>
    <lineage>
        <taxon>Bacteria</taxon>
        <taxon>Pseudomonadati</taxon>
        <taxon>Myxococcota</taxon>
        <taxon>Myxococcia</taxon>
        <taxon>Myxococcales</taxon>
        <taxon>Cystobacterineae</taxon>
        <taxon>Archangiaceae</taxon>
        <taxon>Hyalangium</taxon>
    </lineage>
</organism>
<dbReference type="Proteomes" id="UP000028725">
    <property type="component" value="Unassembled WGS sequence"/>
</dbReference>
<proteinExistence type="inferred from homology"/>
<evidence type="ECO:0000256" key="2">
    <source>
        <dbReference type="ARBA" id="ARBA00004496"/>
    </source>
</evidence>
<accession>A0A085WX40</accession>
<dbReference type="GO" id="GO:0004422">
    <property type="term" value="F:hypoxanthine phosphoribosyltransferase activity"/>
    <property type="evidence" value="ECO:0007669"/>
    <property type="project" value="InterPro"/>
</dbReference>
<dbReference type="GO" id="GO:0006166">
    <property type="term" value="P:purine ribonucleoside salvage"/>
    <property type="evidence" value="ECO:0007669"/>
    <property type="project" value="UniProtKB-KW"/>
</dbReference>
<keyword evidence="10 15" id="KW-0660">Purine salvage</keyword>
<dbReference type="Pfam" id="PF00156">
    <property type="entry name" value="Pribosyltran"/>
    <property type="match status" value="1"/>
</dbReference>
<dbReference type="Gene3D" id="3.40.50.2020">
    <property type="match status" value="1"/>
</dbReference>
<evidence type="ECO:0000256" key="15">
    <source>
        <dbReference type="RuleBase" id="RU364099"/>
    </source>
</evidence>
<dbReference type="STRING" id="394096.DB31_0515"/>
<dbReference type="GO" id="GO:0032264">
    <property type="term" value="P:IMP salvage"/>
    <property type="evidence" value="ECO:0007669"/>
    <property type="project" value="UniProtKB-UniPathway"/>
</dbReference>
<dbReference type="GO" id="GO:0005829">
    <property type="term" value="C:cytosol"/>
    <property type="evidence" value="ECO:0007669"/>
    <property type="project" value="TreeGrafter"/>
</dbReference>
<dbReference type="GO" id="GO:0032263">
    <property type="term" value="P:GMP salvage"/>
    <property type="evidence" value="ECO:0007669"/>
    <property type="project" value="TreeGrafter"/>
</dbReference>
<comment type="similarity">
    <text evidence="4 15">Belongs to the purine/pyrimidine phosphoribosyltransferase family.</text>
</comment>
<keyword evidence="7 15" id="KW-0328">Glycosyltransferase</keyword>